<dbReference type="GO" id="GO:0043565">
    <property type="term" value="F:sequence-specific DNA binding"/>
    <property type="evidence" value="ECO:0007669"/>
    <property type="project" value="InterPro"/>
</dbReference>
<feature type="compositionally biased region" description="Low complexity" evidence="7">
    <location>
        <begin position="74"/>
        <end position="87"/>
    </location>
</feature>
<dbReference type="PANTHER" id="PTHR45967">
    <property type="entry name" value="G-BOX-BINDING FACTOR 3-RELATED"/>
    <property type="match status" value="1"/>
</dbReference>
<keyword evidence="10" id="KW-1185">Reference proteome</keyword>
<dbReference type="GO" id="GO:0003700">
    <property type="term" value="F:DNA-binding transcription factor activity"/>
    <property type="evidence" value="ECO:0007669"/>
    <property type="project" value="InterPro"/>
</dbReference>
<dbReference type="EMBL" id="JALJOS010000014">
    <property type="protein sequence ID" value="KAK9831179.1"/>
    <property type="molecule type" value="Genomic_DNA"/>
</dbReference>
<evidence type="ECO:0000256" key="5">
    <source>
        <dbReference type="ARBA" id="ARBA00023163"/>
    </source>
</evidence>
<dbReference type="InterPro" id="IPR046347">
    <property type="entry name" value="bZIP_sf"/>
</dbReference>
<dbReference type="Gene3D" id="1.20.5.170">
    <property type="match status" value="1"/>
</dbReference>
<feature type="domain" description="BZIP" evidence="8">
    <location>
        <begin position="161"/>
        <end position="217"/>
    </location>
</feature>
<evidence type="ECO:0000256" key="1">
    <source>
        <dbReference type="ARBA" id="ARBA00004123"/>
    </source>
</evidence>
<dbReference type="GO" id="GO:0005634">
    <property type="term" value="C:nucleus"/>
    <property type="evidence" value="ECO:0007669"/>
    <property type="project" value="UniProtKB-SubCell"/>
</dbReference>
<dbReference type="CDD" id="cd14702">
    <property type="entry name" value="bZIP_plant_GBF1"/>
    <property type="match status" value="1"/>
</dbReference>
<evidence type="ECO:0000313" key="10">
    <source>
        <dbReference type="Proteomes" id="UP001438707"/>
    </source>
</evidence>
<feature type="region of interest" description="Disordered" evidence="7">
    <location>
        <begin position="71"/>
        <end position="183"/>
    </location>
</feature>
<gene>
    <name evidence="9" type="ORF">WJX74_006367</name>
</gene>
<accession>A0AAW1RBP5</accession>
<dbReference type="PANTHER" id="PTHR45967:SF38">
    <property type="entry name" value="G-BOX-BINDING FACTOR 2"/>
    <property type="match status" value="1"/>
</dbReference>
<dbReference type="Proteomes" id="UP001438707">
    <property type="component" value="Unassembled WGS sequence"/>
</dbReference>
<keyword evidence="3" id="KW-0805">Transcription regulation</keyword>
<evidence type="ECO:0000256" key="2">
    <source>
        <dbReference type="ARBA" id="ARBA00007163"/>
    </source>
</evidence>
<feature type="compositionally biased region" description="Low complexity" evidence="7">
    <location>
        <begin position="287"/>
        <end position="303"/>
    </location>
</feature>
<proteinExistence type="inferred from homology"/>
<comment type="similarity">
    <text evidence="2">Belongs to the bZIP family.</text>
</comment>
<dbReference type="AlphaFoldDB" id="A0AAW1RBP5"/>
<organism evidence="9 10">
    <name type="scientific">Apatococcus lobatus</name>
    <dbReference type="NCBI Taxonomy" id="904363"/>
    <lineage>
        <taxon>Eukaryota</taxon>
        <taxon>Viridiplantae</taxon>
        <taxon>Chlorophyta</taxon>
        <taxon>core chlorophytes</taxon>
        <taxon>Trebouxiophyceae</taxon>
        <taxon>Chlorellales</taxon>
        <taxon>Chlorellaceae</taxon>
        <taxon>Apatococcus</taxon>
    </lineage>
</organism>
<dbReference type="InterPro" id="IPR045314">
    <property type="entry name" value="bZIP_plant_GBF1"/>
</dbReference>
<dbReference type="SMART" id="SM00338">
    <property type="entry name" value="BRLZ"/>
    <property type="match status" value="1"/>
</dbReference>
<evidence type="ECO:0000256" key="7">
    <source>
        <dbReference type="SAM" id="MobiDB-lite"/>
    </source>
</evidence>
<evidence type="ECO:0000259" key="8">
    <source>
        <dbReference type="PROSITE" id="PS50217"/>
    </source>
</evidence>
<keyword evidence="5" id="KW-0804">Transcription</keyword>
<dbReference type="InterPro" id="IPR004827">
    <property type="entry name" value="bZIP"/>
</dbReference>
<keyword evidence="6" id="KW-0539">Nucleus</keyword>
<evidence type="ECO:0000256" key="6">
    <source>
        <dbReference type="ARBA" id="ARBA00023242"/>
    </source>
</evidence>
<dbReference type="Pfam" id="PF00170">
    <property type="entry name" value="bZIP_1"/>
    <property type="match status" value="1"/>
</dbReference>
<sequence>MAAAHPYATFWPNQAFMYGAPLAYGGLFPYPQFPASAAGAAPAVHMAGPQIQPTSRSLDGPGAVATIQAEQQMGGSAAAAESNSEQEGSSEDCSPSRELAPAASGLGTSPGMMLPALAGMPGLNPHEEESRRAQEYWKRAAQPYAIGDTPRLAGGPHDEREVKRQRRKQSNRESARRSRLRKQAECETLSQKVDALVEENARLRTLNKHLQEQLDKFIGSFGKVDGQAQGQLHMMYRPEAGFIPQPQAGIAADQQAHLTALQHNSNHLPPSNSSSLLIGSQPESILQQPQQIDQPPAAVVAPDNGLADAGHAQSMPQAAIEAGSHLKASDEPANNNSTSHSLPSSAPHPLDETSMPVMLGTHAPAGSLGMDQLSALPVFTNHQMTPQIDMSQPFMLMPAEHAPDDVHASYQASLGPAAATTGCPLQVEQPSEHS</sequence>
<evidence type="ECO:0000256" key="4">
    <source>
        <dbReference type="ARBA" id="ARBA00023125"/>
    </source>
</evidence>
<dbReference type="PROSITE" id="PS00036">
    <property type="entry name" value="BZIP_BASIC"/>
    <property type="match status" value="1"/>
</dbReference>
<feature type="region of interest" description="Disordered" evidence="7">
    <location>
        <begin position="285"/>
        <end position="353"/>
    </location>
</feature>
<keyword evidence="4" id="KW-0238">DNA-binding</keyword>
<protein>
    <recommendedName>
        <fullName evidence="8">BZIP domain-containing protein</fullName>
    </recommendedName>
</protein>
<comment type="caution">
    <text evidence="9">The sequence shown here is derived from an EMBL/GenBank/DDBJ whole genome shotgun (WGS) entry which is preliminary data.</text>
</comment>
<feature type="compositionally biased region" description="Basic and acidic residues" evidence="7">
    <location>
        <begin position="125"/>
        <end position="138"/>
    </location>
</feature>
<evidence type="ECO:0000256" key="3">
    <source>
        <dbReference type="ARBA" id="ARBA00023015"/>
    </source>
</evidence>
<comment type="subcellular location">
    <subcellularLocation>
        <location evidence="1">Nucleus</location>
    </subcellularLocation>
</comment>
<feature type="compositionally biased region" description="Low complexity" evidence="7">
    <location>
        <begin position="334"/>
        <end position="348"/>
    </location>
</feature>
<dbReference type="SUPFAM" id="SSF57959">
    <property type="entry name" value="Leucine zipper domain"/>
    <property type="match status" value="1"/>
</dbReference>
<evidence type="ECO:0000313" key="9">
    <source>
        <dbReference type="EMBL" id="KAK9831179.1"/>
    </source>
</evidence>
<name>A0AAW1RBP5_9CHLO</name>
<reference evidence="9 10" key="1">
    <citation type="journal article" date="2024" name="Nat. Commun.">
        <title>Phylogenomics reveals the evolutionary origins of lichenization in chlorophyte algae.</title>
        <authorList>
            <person name="Puginier C."/>
            <person name="Libourel C."/>
            <person name="Otte J."/>
            <person name="Skaloud P."/>
            <person name="Haon M."/>
            <person name="Grisel S."/>
            <person name="Petersen M."/>
            <person name="Berrin J.G."/>
            <person name="Delaux P.M."/>
            <person name="Dal Grande F."/>
            <person name="Keller J."/>
        </authorList>
    </citation>
    <scope>NUCLEOTIDE SEQUENCE [LARGE SCALE GENOMIC DNA]</scope>
    <source>
        <strain evidence="9 10">SAG 2145</strain>
    </source>
</reference>
<dbReference type="InterPro" id="IPR044827">
    <property type="entry name" value="GBF-like"/>
</dbReference>
<dbReference type="PROSITE" id="PS50217">
    <property type="entry name" value="BZIP"/>
    <property type="match status" value="1"/>
</dbReference>